<gene>
    <name evidence="3" type="ORF">EIG99_01470</name>
    <name evidence="2" type="ORF">I6J05_12550</name>
</gene>
<keyword evidence="1" id="KW-1133">Transmembrane helix</keyword>
<dbReference type="EMBL" id="RQTE01000031">
    <property type="protein sequence ID" value="RZI04252.1"/>
    <property type="molecule type" value="Genomic_DNA"/>
</dbReference>
<accession>A0A143PAY9</accession>
<evidence type="ECO:0000313" key="5">
    <source>
        <dbReference type="Proteomes" id="UP000595942"/>
    </source>
</evidence>
<feature type="transmembrane region" description="Helical" evidence="1">
    <location>
        <begin position="27"/>
        <end position="49"/>
    </location>
</feature>
<dbReference type="RefSeq" id="WP_047132745.1">
    <property type="nucleotide sequence ID" value="NZ_CP015114.1"/>
</dbReference>
<dbReference type="Pfam" id="PF07099">
    <property type="entry name" value="DUF1361"/>
    <property type="match status" value="1"/>
</dbReference>
<dbReference type="Proteomes" id="UP000293854">
    <property type="component" value="Unassembled WGS sequence"/>
</dbReference>
<reference evidence="3 4" key="1">
    <citation type="submission" date="2018-11" db="EMBL/GenBank/DDBJ databases">
        <title>Genomic profiling of Staphylococcus species from a Poultry farm system in KwaZulu-Natal, South Africa.</title>
        <authorList>
            <person name="Amoako D.G."/>
            <person name="Somboro A.M."/>
            <person name="Abia A.L.K."/>
            <person name="Bester L.A."/>
            <person name="Essack S.Y."/>
        </authorList>
    </citation>
    <scope>NUCLEOTIDE SEQUENCE [LARGE SCALE GENOMIC DNA]</scope>
    <source>
        <strain evidence="3 4">SA11</strain>
    </source>
</reference>
<feature type="transmembrane region" description="Helical" evidence="1">
    <location>
        <begin position="5"/>
        <end position="21"/>
    </location>
</feature>
<evidence type="ECO:0000313" key="3">
    <source>
        <dbReference type="EMBL" id="RZI04252.1"/>
    </source>
</evidence>
<keyword evidence="1" id="KW-0812">Transmembrane</keyword>
<feature type="transmembrane region" description="Helical" evidence="1">
    <location>
        <begin position="56"/>
        <end position="77"/>
    </location>
</feature>
<reference evidence="2 5" key="2">
    <citation type="submission" date="2021-01" db="EMBL/GenBank/DDBJ databases">
        <title>FDA dAtabase for Regulatory Grade micrObial Sequences (FDA-ARGOS): Supporting development and validation of Infectious Disease Dx tests.</title>
        <authorList>
            <person name="Sproer C."/>
            <person name="Gronow S."/>
            <person name="Severitt S."/>
            <person name="Schroder I."/>
            <person name="Tallon L."/>
            <person name="Sadzewicz L."/>
            <person name="Zhao X."/>
            <person name="Boylan J."/>
            <person name="Ott S."/>
            <person name="Bowen H."/>
            <person name="Vavikolanu K."/>
            <person name="Mehta A."/>
            <person name="Aluvathingal J."/>
            <person name="Nadendla S."/>
            <person name="Lowell S."/>
            <person name="Myers T."/>
            <person name="Yan Y."/>
            <person name="Sichtig H."/>
        </authorList>
    </citation>
    <scope>NUCLEOTIDE SEQUENCE [LARGE SCALE GENOMIC DNA]</scope>
    <source>
        <strain evidence="2 5">FDAARGOS_1148</strain>
    </source>
</reference>
<dbReference type="KEGG" id="scv:A4G25_05980"/>
<feature type="transmembrane region" description="Helical" evidence="1">
    <location>
        <begin position="99"/>
        <end position="119"/>
    </location>
</feature>
<sequence length="205" mass="24302">MQSRYIARILFVLLLLLTFPLNHFYGFMALNLFLAYIPFELALLLPLFLPKRTFEWPLFIVFTVIFILILPNTFYMVTDLIHINQFGFNIYNGARPTEWMYFTFLVSGVLFALYLYALIYMKLLHLTDKPVFNYLIVIILVFTNSLGIFMGRFLRLHTVYLVNQPLSIFRDVMTLLDTRGVFFIFLMTVLQFLFLILIKGVRMVK</sequence>
<name>A0A143PAY9_9STAP</name>
<feature type="transmembrane region" description="Helical" evidence="1">
    <location>
        <begin position="131"/>
        <end position="154"/>
    </location>
</feature>
<proteinExistence type="predicted"/>
<dbReference type="OrthoDB" id="4540541at2"/>
<dbReference type="InterPro" id="IPR009793">
    <property type="entry name" value="DUF1361"/>
</dbReference>
<dbReference type="GeneID" id="93727407"/>
<evidence type="ECO:0000313" key="4">
    <source>
        <dbReference type="Proteomes" id="UP000293854"/>
    </source>
</evidence>
<feature type="transmembrane region" description="Helical" evidence="1">
    <location>
        <begin position="180"/>
        <end position="198"/>
    </location>
</feature>
<keyword evidence="5" id="KW-1185">Reference proteome</keyword>
<keyword evidence="1" id="KW-0472">Membrane</keyword>
<organism evidence="3 4">
    <name type="scientific">Staphylococcus condimenti</name>
    <dbReference type="NCBI Taxonomy" id="70255"/>
    <lineage>
        <taxon>Bacteria</taxon>
        <taxon>Bacillati</taxon>
        <taxon>Bacillota</taxon>
        <taxon>Bacilli</taxon>
        <taxon>Bacillales</taxon>
        <taxon>Staphylococcaceae</taxon>
        <taxon>Staphylococcus</taxon>
    </lineage>
</organism>
<protein>
    <submittedName>
        <fullName evidence="3">DUF1361 domain-containing protein</fullName>
    </submittedName>
</protein>
<dbReference type="EMBL" id="CP068073">
    <property type="protein sequence ID" value="QQS82688.1"/>
    <property type="molecule type" value="Genomic_DNA"/>
</dbReference>
<evidence type="ECO:0000313" key="2">
    <source>
        <dbReference type="EMBL" id="QQS82688.1"/>
    </source>
</evidence>
<dbReference type="Proteomes" id="UP000595942">
    <property type="component" value="Chromosome"/>
</dbReference>
<dbReference type="AlphaFoldDB" id="A0A143PAY9"/>
<evidence type="ECO:0000256" key="1">
    <source>
        <dbReference type="SAM" id="Phobius"/>
    </source>
</evidence>